<evidence type="ECO:0000313" key="2">
    <source>
        <dbReference type="Proteomes" id="UP000054272"/>
    </source>
</evidence>
<sequence>MTWLMAVPPISLLPFPKSSKKHPTFSLKPSLPISLQRALKSSIPLLHLVLMSLRIMLRLLKGVHHSYETGGQGSTRV</sequence>
<gene>
    <name evidence="1" type="ORF">I306_02024</name>
</gene>
<name>A0ABR5BZF7_9TREE</name>
<protein>
    <submittedName>
        <fullName evidence="1">Lipoyl synthase, mitochondrial</fullName>
    </submittedName>
</protein>
<dbReference type="Proteomes" id="UP000054272">
    <property type="component" value="Unassembled WGS sequence"/>
</dbReference>
<keyword evidence="2" id="KW-1185">Reference proteome</keyword>
<organism evidence="1 2">
    <name type="scientific">Cryptococcus gattii EJB2</name>
    <dbReference type="NCBI Taxonomy" id="1296103"/>
    <lineage>
        <taxon>Eukaryota</taxon>
        <taxon>Fungi</taxon>
        <taxon>Dikarya</taxon>
        <taxon>Basidiomycota</taxon>
        <taxon>Agaricomycotina</taxon>
        <taxon>Tremellomycetes</taxon>
        <taxon>Tremellales</taxon>
        <taxon>Cryptococcaceae</taxon>
        <taxon>Cryptococcus</taxon>
        <taxon>Cryptococcus gattii species complex</taxon>
    </lineage>
</organism>
<accession>A0ABR5BZF7</accession>
<reference evidence="1 2" key="1">
    <citation type="submission" date="2015-01" db="EMBL/GenBank/DDBJ databases">
        <title>The Genome Sequence of Cryptococcus gattii EJB2.</title>
        <authorList>
            <consortium name="The Broad Institute Genomics Platform"/>
            <person name="Cuomo C."/>
            <person name="Litvintseva A."/>
            <person name="Chen Y."/>
            <person name="Heitman J."/>
            <person name="Sun S."/>
            <person name="Springer D."/>
            <person name="Dromer F."/>
            <person name="Young S."/>
            <person name="Zeng Q."/>
            <person name="Gargeya S."/>
            <person name="Abouelleil A."/>
            <person name="Alvarado L."/>
            <person name="Chapman S.B."/>
            <person name="Gainer-Dewar J."/>
            <person name="Goldberg J."/>
            <person name="Griggs A."/>
            <person name="Gujja S."/>
            <person name="Hansen M."/>
            <person name="Howarth C."/>
            <person name="Imamovic A."/>
            <person name="Larimer J."/>
            <person name="Murphy C."/>
            <person name="Naylor J."/>
            <person name="Pearson M."/>
            <person name="Priest M."/>
            <person name="Roberts A."/>
            <person name="Saif S."/>
            <person name="Shea T."/>
            <person name="Sykes S."/>
            <person name="Wortman J."/>
            <person name="Nusbaum C."/>
            <person name="Birren B."/>
        </authorList>
    </citation>
    <scope>NUCLEOTIDE SEQUENCE [LARGE SCALE GENOMIC DNA]</scope>
    <source>
        <strain evidence="1 2">EJB2</strain>
    </source>
</reference>
<evidence type="ECO:0000313" key="1">
    <source>
        <dbReference type="EMBL" id="KIR80903.1"/>
    </source>
</evidence>
<dbReference type="EMBL" id="KN848621">
    <property type="protein sequence ID" value="KIR80903.1"/>
    <property type="molecule type" value="Genomic_DNA"/>
</dbReference>
<proteinExistence type="predicted"/>